<dbReference type="OrthoDB" id="10285027at2759"/>
<gene>
    <name evidence="1" type="ORF">CNMCM6805_002466</name>
</gene>
<reference evidence="1" key="1">
    <citation type="journal article" date="2020" name="bioRxiv">
        <title>Genomic and phenotypic heterogeneity of clinical isolates of the human pathogens Aspergillus fumigatus, Aspergillus lentulus and Aspergillus fumigatiaffinis.</title>
        <authorList>
            <person name="dos Santos R.A.C."/>
            <person name="Steenwyk J.L."/>
            <person name="Rivero-Menendez O."/>
            <person name="Mead M.E."/>
            <person name="Silva L.P."/>
            <person name="Bastos R.W."/>
            <person name="Alastruey-Izquierdo A."/>
            <person name="Goldman G.H."/>
            <person name="Rokas A."/>
        </authorList>
    </citation>
    <scope>NUCLEOTIDE SEQUENCE</scope>
    <source>
        <strain evidence="1">CNM-CM6805</strain>
    </source>
</reference>
<keyword evidence="2" id="KW-1185">Reference proteome</keyword>
<comment type="caution">
    <text evidence="1">The sequence shown here is derived from an EMBL/GenBank/DDBJ whole genome shotgun (WGS) entry which is preliminary data.</text>
</comment>
<dbReference type="AlphaFoldDB" id="A0A8H4GTW6"/>
<dbReference type="EMBL" id="JAAAPX010000160">
    <property type="protein sequence ID" value="KAF4228080.1"/>
    <property type="molecule type" value="Genomic_DNA"/>
</dbReference>
<accession>A0A8H4GTW6</accession>
<organism evidence="1 2">
    <name type="scientific">Aspergillus fumigatiaffinis</name>
    <dbReference type="NCBI Taxonomy" id="340414"/>
    <lineage>
        <taxon>Eukaryota</taxon>
        <taxon>Fungi</taxon>
        <taxon>Dikarya</taxon>
        <taxon>Ascomycota</taxon>
        <taxon>Pezizomycotina</taxon>
        <taxon>Eurotiomycetes</taxon>
        <taxon>Eurotiomycetidae</taxon>
        <taxon>Eurotiales</taxon>
        <taxon>Aspergillaceae</taxon>
        <taxon>Aspergillus</taxon>
        <taxon>Aspergillus subgen. Fumigati</taxon>
    </lineage>
</organism>
<dbReference type="Proteomes" id="UP000653565">
    <property type="component" value="Unassembled WGS sequence"/>
</dbReference>
<name>A0A8H4GTW6_9EURO</name>
<sequence length="354" mass="38266">MLATLPAQTPEEIIPQLISQESVEGVLEAWGRCEGRQFRDGTLRLVTRPAGMVVVRAVCQSIQPPLFAANSLCFPLTDPAELHYVTPAGVGIAVSRCDSVSYHSSPGVVEWSFWHDLWGDNGGGACAETPDRRYLLAVVPGTLDDTGGYPGDRCVVLESETGKVIDETLLPSFSAMYTLDAPLKQASTFFLTAAQGEDDAYSWKVDIVDGCLHLVELASGEESVTGAQHNRVLVEDGVLQLQVRGVAPDGTVHVESEMTFGPEADSEDMSAEEDEEELFLIGASGFVDDSHVIAAVGEEWCPEKADHFLLDAESLAILSRIQYPFPIGPWPTALNDGTWVTVAGESVCRWRIAQ</sequence>
<proteinExistence type="predicted"/>
<evidence type="ECO:0000313" key="2">
    <source>
        <dbReference type="Proteomes" id="UP000653565"/>
    </source>
</evidence>
<reference evidence="1" key="2">
    <citation type="submission" date="2020-04" db="EMBL/GenBank/DDBJ databases">
        <authorList>
            <person name="Santos R.A.C."/>
            <person name="Steenwyk J.L."/>
            <person name="Rivero-Menendez O."/>
            <person name="Mead M.E."/>
            <person name="Silva L.P."/>
            <person name="Bastos R.W."/>
            <person name="Alastruey-Izquierdo A."/>
            <person name="Goldman G.H."/>
            <person name="Rokas A."/>
        </authorList>
    </citation>
    <scope>NUCLEOTIDE SEQUENCE</scope>
    <source>
        <strain evidence="1">CNM-CM6805</strain>
    </source>
</reference>
<evidence type="ECO:0000313" key="1">
    <source>
        <dbReference type="EMBL" id="KAF4228080.1"/>
    </source>
</evidence>
<protein>
    <submittedName>
        <fullName evidence="1">Uncharacterized protein</fullName>
    </submittedName>
</protein>